<dbReference type="AlphaFoldDB" id="A0A921Q9W7"/>
<evidence type="ECO:0000313" key="3">
    <source>
        <dbReference type="Proteomes" id="UP000807115"/>
    </source>
</evidence>
<evidence type="ECO:0000256" key="1">
    <source>
        <dbReference type="SAM" id="MobiDB-lite"/>
    </source>
</evidence>
<name>A0A921Q9W7_SORBI</name>
<proteinExistence type="predicted"/>
<sequence>MSPRPPADAPSLPPSLPTPATSMPPRERLHATERAIACHRESDCGGFPVSGASLLCLPPLALVVSTATERSTTAMASSESPVATAGHVHAREQRSRCERELLGCSRGNMG</sequence>
<feature type="compositionally biased region" description="Pro residues" evidence="1">
    <location>
        <begin position="1"/>
        <end position="17"/>
    </location>
</feature>
<dbReference type="EMBL" id="CM027688">
    <property type="protein sequence ID" value="KAG0518134.1"/>
    <property type="molecule type" value="Genomic_DNA"/>
</dbReference>
<dbReference type="Proteomes" id="UP000807115">
    <property type="component" value="Chromosome 9"/>
</dbReference>
<gene>
    <name evidence="2" type="ORF">BDA96_09G149200</name>
</gene>
<organism evidence="2 3">
    <name type="scientific">Sorghum bicolor</name>
    <name type="common">Sorghum</name>
    <name type="synonym">Sorghum vulgare</name>
    <dbReference type="NCBI Taxonomy" id="4558"/>
    <lineage>
        <taxon>Eukaryota</taxon>
        <taxon>Viridiplantae</taxon>
        <taxon>Streptophyta</taxon>
        <taxon>Embryophyta</taxon>
        <taxon>Tracheophyta</taxon>
        <taxon>Spermatophyta</taxon>
        <taxon>Magnoliopsida</taxon>
        <taxon>Liliopsida</taxon>
        <taxon>Poales</taxon>
        <taxon>Poaceae</taxon>
        <taxon>PACMAD clade</taxon>
        <taxon>Panicoideae</taxon>
        <taxon>Andropogonodae</taxon>
        <taxon>Andropogoneae</taxon>
        <taxon>Sorghinae</taxon>
        <taxon>Sorghum</taxon>
    </lineage>
</organism>
<evidence type="ECO:0000313" key="2">
    <source>
        <dbReference type="EMBL" id="KAG0518134.1"/>
    </source>
</evidence>
<feature type="region of interest" description="Disordered" evidence="1">
    <location>
        <begin position="72"/>
        <end position="95"/>
    </location>
</feature>
<accession>A0A921Q9W7</accession>
<reference evidence="2" key="2">
    <citation type="submission" date="2020-10" db="EMBL/GenBank/DDBJ databases">
        <authorList>
            <person name="Cooper E.A."/>
            <person name="Brenton Z.W."/>
            <person name="Flinn B.S."/>
            <person name="Jenkins J."/>
            <person name="Shu S."/>
            <person name="Flowers D."/>
            <person name="Luo F."/>
            <person name="Wang Y."/>
            <person name="Xia P."/>
            <person name="Barry K."/>
            <person name="Daum C."/>
            <person name="Lipzen A."/>
            <person name="Yoshinaga Y."/>
            <person name="Schmutz J."/>
            <person name="Saski C."/>
            <person name="Vermerris W."/>
            <person name="Kresovich S."/>
        </authorList>
    </citation>
    <scope>NUCLEOTIDE SEQUENCE</scope>
</reference>
<feature type="compositionally biased region" description="Polar residues" evidence="1">
    <location>
        <begin position="72"/>
        <end position="81"/>
    </location>
</feature>
<reference evidence="2" key="1">
    <citation type="journal article" date="2019" name="BMC Genomics">
        <title>A new reference genome for Sorghum bicolor reveals high levels of sequence similarity between sweet and grain genotypes: implications for the genetics of sugar metabolism.</title>
        <authorList>
            <person name="Cooper E.A."/>
            <person name="Brenton Z.W."/>
            <person name="Flinn B.S."/>
            <person name="Jenkins J."/>
            <person name="Shu S."/>
            <person name="Flowers D."/>
            <person name="Luo F."/>
            <person name="Wang Y."/>
            <person name="Xia P."/>
            <person name="Barry K."/>
            <person name="Daum C."/>
            <person name="Lipzen A."/>
            <person name="Yoshinaga Y."/>
            <person name="Schmutz J."/>
            <person name="Saski C."/>
            <person name="Vermerris W."/>
            <person name="Kresovich S."/>
        </authorList>
    </citation>
    <scope>NUCLEOTIDE SEQUENCE</scope>
</reference>
<protein>
    <submittedName>
        <fullName evidence="2">Uncharacterized protein</fullName>
    </submittedName>
</protein>
<feature type="region of interest" description="Disordered" evidence="1">
    <location>
        <begin position="1"/>
        <end position="30"/>
    </location>
</feature>
<comment type="caution">
    <text evidence="2">The sequence shown here is derived from an EMBL/GenBank/DDBJ whole genome shotgun (WGS) entry which is preliminary data.</text>
</comment>